<protein>
    <submittedName>
        <fullName evidence="1">2860_t:CDS:1</fullName>
    </submittedName>
</protein>
<sequence>DIKVDTFFFTWKDAEIKLNQYAKICRLFLRRKCVEVDKDDGVM</sequence>
<reference evidence="1" key="1">
    <citation type="submission" date="2021-06" db="EMBL/GenBank/DDBJ databases">
        <authorList>
            <person name="Kallberg Y."/>
            <person name="Tangrot J."/>
            <person name="Rosling A."/>
        </authorList>
    </citation>
    <scope>NUCLEOTIDE SEQUENCE</scope>
    <source>
        <strain evidence="1">UK204</strain>
    </source>
</reference>
<name>A0A9N9H831_9GLOM</name>
<organism evidence="1 2">
    <name type="scientific">Funneliformis caledonium</name>
    <dbReference type="NCBI Taxonomy" id="1117310"/>
    <lineage>
        <taxon>Eukaryota</taxon>
        <taxon>Fungi</taxon>
        <taxon>Fungi incertae sedis</taxon>
        <taxon>Mucoromycota</taxon>
        <taxon>Glomeromycotina</taxon>
        <taxon>Glomeromycetes</taxon>
        <taxon>Glomerales</taxon>
        <taxon>Glomeraceae</taxon>
        <taxon>Funneliformis</taxon>
    </lineage>
</organism>
<evidence type="ECO:0000313" key="1">
    <source>
        <dbReference type="EMBL" id="CAG8665999.1"/>
    </source>
</evidence>
<proteinExistence type="predicted"/>
<dbReference type="Proteomes" id="UP000789570">
    <property type="component" value="Unassembled WGS sequence"/>
</dbReference>
<feature type="non-terminal residue" evidence="1">
    <location>
        <position position="1"/>
    </location>
</feature>
<evidence type="ECO:0000313" key="2">
    <source>
        <dbReference type="Proteomes" id="UP000789570"/>
    </source>
</evidence>
<keyword evidence="2" id="KW-1185">Reference proteome</keyword>
<gene>
    <name evidence="1" type="ORF">FCALED_LOCUS11781</name>
</gene>
<dbReference type="AlphaFoldDB" id="A0A9N9H831"/>
<dbReference type="EMBL" id="CAJVPQ010005212">
    <property type="protein sequence ID" value="CAG8665999.1"/>
    <property type="molecule type" value="Genomic_DNA"/>
</dbReference>
<comment type="caution">
    <text evidence="1">The sequence shown here is derived from an EMBL/GenBank/DDBJ whole genome shotgun (WGS) entry which is preliminary data.</text>
</comment>
<accession>A0A9N9H831</accession>